<evidence type="ECO:0000259" key="2">
    <source>
        <dbReference type="PROSITE" id="PS50943"/>
    </source>
</evidence>
<dbReference type="SUPFAM" id="SSF47413">
    <property type="entry name" value="lambda repressor-like DNA-binding domains"/>
    <property type="match status" value="1"/>
</dbReference>
<dbReference type="EMBL" id="JAOZYB010000357">
    <property type="protein sequence ID" value="MEB3966373.1"/>
    <property type="molecule type" value="Genomic_DNA"/>
</dbReference>
<dbReference type="SMART" id="SM00530">
    <property type="entry name" value="HTH_XRE"/>
    <property type="match status" value="1"/>
</dbReference>
<dbReference type="InterPro" id="IPR001387">
    <property type="entry name" value="Cro/C1-type_HTH"/>
</dbReference>
<dbReference type="RefSeq" id="WP_324775591.1">
    <property type="nucleotide sequence ID" value="NZ_BAAATS010000051.1"/>
</dbReference>
<evidence type="ECO:0000256" key="1">
    <source>
        <dbReference type="SAM" id="MobiDB-lite"/>
    </source>
</evidence>
<evidence type="ECO:0000313" key="4">
    <source>
        <dbReference type="Proteomes" id="UP001352223"/>
    </source>
</evidence>
<dbReference type="CDD" id="cd00093">
    <property type="entry name" value="HTH_XRE"/>
    <property type="match status" value="1"/>
</dbReference>
<accession>A0ABU6CNT0</accession>
<name>A0ABU6CNT0_9ACTN</name>
<dbReference type="Gene3D" id="1.25.40.10">
    <property type="entry name" value="Tetratricopeptide repeat domain"/>
    <property type="match status" value="2"/>
</dbReference>
<proteinExistence type="predicted"/>
<dbReference type="Pfam" id="PF14559">
    <property type="entry name" value="TPR_19"/>
    <property type="match status" value="1"/>
</dbReference>
<feature type="domain" description="HTH cro/C1-type" evidence="2">
    <location>
        <begin position="17"/>
        <end position="70"/>
    </location>
</feature>
<sequence length="989" mass="107825">MDNEQAQGARDALRHMLTDARAKERWTLVRLAGRTGLSRTTVSKALNGRETSPDTLVRLAGALKLDPNVLLGLHRAATSGTRIDKSSEPLPAPDPEEKERLGRSIGGLNPYALEVHRSIGTSASAVQSPHLPHYVKRAHDHALRAVARKAVEGISQMVVLVGSSSTGKTRACWEVLQSLPSDWLLWHPIDPDRPDAALRDVARVGPRTVVWLNEAQHYLLDPRVGEQVAAGLRSLLGDESRGPVLVLGTIWPEYHEPLVREPRVHLRETDLHPQARALLAGRCVAVPGRFEDAAVESMKRGADQVLAFAAARAEDGMVAQYLAGAPELRGRFVQASPGVRALLEAAMDARRVGHPLALPLPFLASAAEGYLTDSEWDLLAENWLEHALALVSEPVRGARGALSPVRRPRGGIASSSVPAYRLADFLEQLGHTRRTPAPGLFWQAAVQHLRGTVAADFSRQAASRHLLEVAHRLAVVSEDAGALLDAADRLFDAGLIEEALHWFQQSADQGAVFAYGIAAQRLVRAGLEETAQEWWAKSRATKPSSFRRHSSLEEDALQGDFMAGRKIGRRLAHRGRIDDALPWLTRDNDPMNLHIAGYFLAAYPDRVDEAVEWWKRSSAAGHSYALQHASTLLAEHGRWSEAWDLAAQSAGRDGPHAFRSIAAVLFGEDDLDDAAKWYEQGGLAGDSVAFRVMADRLVKAGRLADSVDWYKKAQQHGDMTLPGLSTWPDALSLDETIMAALPRHVAMYLSEKAISDLRLQGRDREADELSKTAAEVLGPTAILMDDAIHRYVQAGQNREAAETAQRAYQWTAEPLYLMTAAAALLRHGQLDEAVQIYWQASGAGRSEALSEAGEHLAAAGRLDEALSLFRKAAEGGDLNAHYRAAKHLSRADRLDEAVEWLQGVPAEILSDALVNTANLLANAGRIDEAVRALEHAARLASSQSNLDPGWLATHTAITLLRTAGRDRQASLLERFGWAADGGISSEWHP</sequence>
<keyword evidence="4" id="KW-1185">Reference proteome</keyword>
<dbReference type="InterPro" id="IPR011990">
    <property type="entry name" value="TPR-like_helical_dom_sf"/>
</dbReference>
<dbReference type="PROSITE" id="PS50943">
    <property type="entry name" value="HTH_CROC1"/>
    <property type="match status" value="1"/>
</dbReference>
<protein>
    <submittedName>
        <fullName evidence="3">Tetratricopeptide repeat protein</fullName>
    </submittedName>
</protein>
<dbReference type="SUPFAM" id="SSF81901">
    <property type="entry name" value="HCP-like"/>
    <property type="match status" value="2"/>
</dbReference>
<dbReference type="InterPro" id="IPR010982">
    <property type="entry name" value="Lambda_DNA-bd_dom_sf"/>
</dbReference>
<reference evidence="3 4" key="1">
    <citation type="submission" date="2022-10" db="EMBL/GenBank/DDBJ databases">
        <authorList>
            <person name="Xie J."/>
            <person name="Shen N."/>
        </authorList>
    </citation>
    <scope>NUCLEOTIDE SEQUENCE [LARGE SCALE GENOMIC DNA]</scope>
    <source>
        <strain evidence="3 4">DSM 41681</strain>
    </source>
</reference>
<evidence type="ECO:0000313" key="3">
    <source>
        <dbReference type="EMBL" id="MEB3966373.1"/>
    </source>
</evidence>
<comment type="caution">
    <text evidence="3">The sequence shown here is derived from an EMBL/GenBank/DDBJ whole genome shotgun (WGS) entry which is preliminary data.</text>
</comment>
<organism evidence="3 4">
    <name type="scientific">Streptomyces kunmingensis</name>
    <dbReference type="NCBI Taxonomy" id="68225"/>
    <lineage>
        <taxon>Bacteria</taxon>
        <taxon>Bacillati</taxon>
        <taxon>Actinomycetota</taxon>
        <taxon>Actinomycetes</taxon>
        <taxon>Kitasatosporales</taxon>
        <taxon>Streptomycetaceae</taxon>
        <taxon>Streptomyces</taxon>
    </lineage>
</organism>
<feature type="region of interest" description="Disordered" evidence="1">
    <location>
        <begin position="80"/>
        <end position="101"/>
    </location>
</feature>
<gene>
    <name evidence="3" type="ORF">OKJ48_40025</name>
</gene>
<dbReference type="Pfam" id="PF01381">
    <property type="entry name" value="HTH_3"/>
    <property type="match status" value="1"/>
</dbReference>
<dbReference type="Gene3D" id="1.10.260.40">
    <property type="entry name" value="lambda repressor-like DNA-binding domains"/>
    <property type="match status" value="1"/>
</dbReference>
<dbReference type="Proteomes" id="UP001352223">
    <property type="component" value="Unassembled WGS sequence"/>
</dbReference>